<feature type="transmembrane region" description="Helical" evidence="6">
    <location>
        <begin position="236"/>
        <end position="256"/>
    </location>
</feature>
<feature type="transmembrane region" description="Helical" evidence="6">
    <location>
        <begin position="160"/>
        <end position="182"/>
    </location>
</feature>
<evidence type="ECO:0000313" key="8">
    <source>
        <dbReference type="EMBL" id="SEG38001.1"/>
    </source>
</evidence>
<organism evidence="8 11">
    <name type="scientific">Saccharopolyspora kobensis</name>
    <dbReference type="NCBI Taxonomy" id="146035"/>
    <lineage>
        <taxon>Bacteria</taxon>
        <taxon>Bacillati</taxon>
        <taxon>Actinomycetota</taxon>
        <taxon>Actinomycetes</taxon>
        <taxon>Pseudonocardiales</taxon>
        <taxon>Pseudonocardiaceae</taxon>
        <taxon>Saccharopolyspora</taxon>
    </lineage>
</organism>
<dbReference type="PROSITE" id="PS50850">
    <property type="entry name" value="MFS"/>
    <property type="match status" value="1"/>
</dbReference>
<feature type="transmembrane region" description="Helical" evidence="6">
    <location>
        <begin position="268"/>
        <end position="287"/>
    </location>
</feature>
<accession>A0A1I2GZW1</accession>
<dbReference type="PANTHER" id="PTHR43124:SF3">
    <property type="entry name" value="CHLORAMPHENICOL EFFLUX PUMP RV0191"/>
    <property type="match status" value="1"/>
</dbReference>
<accession>A0A1H5ZP65</accession>
<feature type="transmembrane region" description="Helical" evidence="6">
    <location>
        <begin position="69"/>
        <end position="93"/>
    </location>
</feature>
<dbReference type="EMBL" id="FNVB01000003">
    <property type="protein sequence ID" value="SEG38001.1"/>
    <property type="molecule type" value="Genomic_DNA"/>
</dbReference>
<dbReference type="NCBIfam" id="NF033135">
    <property type="entry name" value="cmx_cmrA"/>
    <property type="match status" value="1"/>
</dbReference>
<reference evidence="10 11" key="2">
    <citation type="submission" date="2016-10" db="EMBL/GenBank/DDBJ databases">
        <authorList>
            <person name="Varghese N."/>
            <person name="Submissions S."/>
        </authorList>
    </citation>
    <scope>NUCLEOTIDE SEQUENCE [LARGE SCALE GENOMIC DNA]</scope>
    <source>
        <strain evidence="11">ATCC 20501</strain>
        <strain evidence="9 10">CGMCC 4.3529</strain>
    </source>
</reference>
<dbReference type="GO" id="GO:0022857">
    <property type="term" value="F:transmembrane transporter activity"/>
    <property type="evidence" value="ECO:0007669"/>
    <property type="project" value="InterPro"/>
</dbReference>
<feature type="domain" description="Major facilitator superfamily (MFS) profile" evidence="7">
    <location>
        <begin position="4"/>
        <end position="382"/>
    </location>
</feature>
<keyword evidence="3 6" id="KW-0812">Transmembrane</keyword>
<gene>
    <name evidence="8" type="ORF">SAMN02982929_01915</name>
    <name evidence="9" type="ORF">SAMN05216506_12272</name>
</gene>
<feature type="transmembrane region" description="Helical" evidence="6">
    <location>
        <begin position="203"/>
        <end position="224"/>
    </location>
</feature>
<reference evidence="8" key="1">
    <citation type="submission" date="2016-10" db="EMBL/GenBank/DDBJ databases">
        <authorList>
            <person name="de Groot N.N."/>
        </authorList>
    </citation>
    <scope>NUCLEOTIDE SEQUENCE [LARGE SCALE GENOMIC DNA]</scope>
    <source>
        <strain evidence="8">ATCC 20501</strain>
    </source>
</reference>
<dbReference type="PANTHER" id="PTHR43124">
    <property type="entry name" value="PURINE EFFLUX PUMP PBUE"/>
    <property type="match status" value="1"/>
</dbReference>
<dbReference type="Pfam" id="PF07690">
    <property type="entry name" value="MFS_1"/>
    <property type="match status" value="2"/>
</dbReference>
<feature type="transmembrane region" description="Helical" evidence="6">
    <location>
        <begin position="41"/>
        <end position="62"/>
    </location>
</feature>
<dbReference type="InterPro" id="IPR020846">
    <property type="entry name" value="MFS_dom"/>
</dbReference>
<keyword evidence="4 6" id="KW-1133">Transmembrane helix</keyword>
<dbReference type="EMBL" id="FOME01000022">
    <property type="protein sequence ID" value="SFF22051.1"/>
    <property type="molecule type" value="Genomic_DNA"/>
</dbReference>
<evidence type="ECO:0000313" key="11">
    <source>
        <dbReference type="Proteomes" id="UP000236729"/>
    </source>
</evidence>
<dbReference type="Gene3D" id="1.20.1250.20">
    <property type="entry name" value="MFS general substrate transporter like domains"/>
    <property type="match status" value="2"/>
</dbReference>
<feature type="transmembrane region" description="Helical" evidence="6">
    <location>
        <begin position="99"/>
        <end position="119"/>
    </location>
</feature>
<evidence type="ECO:0000256" key="5">
    <source>
        <dbReference type="ARBA" id="ARBA00023136"/>
    </source>
</evidence>
<evidence type="ECO:0000256" key="1">
    <source>
        <dbReference type="ARBA" id="ARBA00004651"/>
    </source>
</evidence>
<dbReference type="CDD" id="cd17324">
    <property type="entry name" value="MFS_NepI_like"/>
    <property type="match status" value="1"/>
</dbReference>
<evidence type="ECO:0000313" key="10">
    <source>
        <dbReference type="Proteomes" id="UP000199690"/>
    </source>
</evidence>
<evidence type="ECO:0000256" key="4">
    <source>
        <dbReference type="ARBA" id="ARBA00022989"/>
    </source>
</evidence>
<dbReference type="AlphaFoldDB" id="A0A1H5ZP65"/>
<dbReference type="GO" id="GO:0005886">
    <property type="term" value="C:plasma membrane"/>
    <property type="evidence" value="ECO:0007669"/>
    <property type="project" value="UniProtKB-SubCell"/>
</dbReference>
<keyword evidence="2" id="KW-1003">Cell membrane</keyword>
<dbReference type="Proteomes" id="UP000199690">
    <property type="component" value="Unassembled WGS sequence"/>
</dbReference>
<keyword evidence="10" id="KW-1185">Reference proteome</keyword>
<comment type="subcellular location">
    <subcellularLocation>
        <location evidence="1">Cell membrane</location>
        <topology evidence="1">Multi-pass membrane protein</topology>
    </subcellularLocation>
</comment>
<dbReference type="SMR" id="A0A1H5ZP65"/>
<dbReference type="SUPFAM" id="SSF103473">
    <property type="entry name" value="MFS general substrate transporter"/>
    <property type="match status" value="1"/>
</dbReference>
<feature type="transmembrane region" description="Helical" evidence="6">
    <location>
        <begin position="360"/>
        <end position="378"/>
    </location>
</feature>
<evidence type="ECO:0000256" key="2">
    <source>
        <dbReference type="ARBA" id="ARBA00022475"/>
    </source>
</evidence>
<protein>
    <submittedName>
        <fullName evidence="8">MFS transporter, DHA1 family, chloramphenicol resistance protein</fullName>
    </submittedName>
</protein>
<sequence length="392" mass="38640">MPFVVFVLAAAVFAQGTSEFMLSGMLADIAADSGVSLGEAGLLTSVFAVGMVIGAPTMAMAASAVPRRVALMGFLALFALCHVVGAMTANFAVLLGTRLVAAVANAGFLAVVLASLPVLVRPSLVGRATAVILSGVTIACVAGVPAGTVVGQLWGWQSAFWAIAALSAVALVVLWPTTSALAGRGGGSAPVWTEWRVLAQRRLLVVIGLGVLVNAATFAGFTYLGTVATAVSAPGSTWVAAALALFGIGSFLGVTVAGRCSDRYARRIITGGAVVVTALWVLAALSAHTLPGVLVLALVSGAGSFGMGSTVIASIVSSASATAPRIAGALATTAFNLGAIAGPAAAGLAVGDAAQAHRAFWISAAFGAAATLVAVLAARRSSAARAEEAVAA</sequence>
<feature type="transmembrane region" description="Helical" evidence="6">
    <location>
        <begin position="328"/>
        <end position="348"/>
    </location>
</feature>
<dbReference type="InterPro" id="IPR011701">
    <property type="entry name" value="MFS"/>
</dbReference>
<proteinExistence type="predicted"/>
<evidence type="ECO:0000259" key="7">
    <source>
        <dbReference type="PROSITE" id="PS50850"/>
    </source>
</evidence>
<keyword evidence="5 6" id="KW-0472">Membrane</keyword>
<feature type="transmembrane region" description="Helical" evidence="6">
    <location>
        <begin position="293"/>
        <end position="316"/>
    </location>
</feature>
<dbReference type="Proteomes" id="UP000236729">
    <property type="component" value="Unassembled WGS sequence"/>
</dbReference>
<dbReference type="InterPro" id="IPR036259">
    <property type="entry name" value="MFS_trans_sf"/>
</dbReference>
<feature type="transmembrane region" description="Helical" evidence="6">
    <location>
        <begin position="131"/>
        <end position="154"/>
    </location>
</feature>
<evidence type="ECO:0000313" key="9">
    <source>
        <dbReference type="EMBL" id="SFF22051.1"/>
    </source>
</evidence>
<name>A0A1H5ZP65_9PSEU</name>
<evidence type="ECO:0000256" key="3">
    <source>
        <dbReference type="ARBA" id="ARBA00022692"/>
    </source>
</evidence>
<evidence type="ECO:0000256" key="6">
    <source>
        <dbReference type="SAM" id="Phobius"/>
    </source>
</evidence>
<dbReference type="InterPro" id="IPR050189">
    <property type="entry name" value="MFS_Efflux_Transporters"/>
</dbReference>